<evidence type="ECO:0000259" key="1">
    <source>
        <dbReference type="Pfam" id="PF01844"/>
    </source>
</evidence>
<reference evidence="2 3" key="1">
    <citation type="submission" date="2018-12" db="EMBL/GenBank/DDBJ databases">
        <authorList>
            <consortium name="Pathogen Informatics"/>
        </authorList>
    </citation>
    <scope>NUCLEOTIDE SEQUENCE [LARGE SCALE GENOMIC DNA]</scope>
    <source>
        <strain evidence="2 3">NCTC10036</strain>
    </source>
</reference>
<dbReference type="GO" id="GO:0003676">
    <property type="term" value="F:nucleic acid binding"/>
    <property type="evidence" value="ECO:0007669"/>
    <property type="project" value="InterPro"/>
</dbReference>
<organism evidence="2 3">
    <name type="scientific">Serratia rubidaea</name>
    <name type="common">Serratia marinorubra</name>
    <dbReference type="NCBI Taxonomy" id="61652"/>
    <lineage>
        <taxon>Bacteria</taxon>
        <taxon>Pseudomonadati</taxon>
        <taxon>Pseudomonadota</taxon>
        <taxon>Gammaproteobacteria</taxon>
        <taxon>Enterobacterales</taxon>
        <taxon>Yersiniaceae</taxon>
        <taxon>Serratia</taxon>
    </lineage>
</organism>
<evidence type="ECO:0000313" key="2">
    <source>
        <dbReference type="EMBL" id="VEI62277.1"/>
    </source>
</evidence>
<proteinExistence type="predicted"/>
<dbReference type="Gene3D" id="1.10.30.50">
    <property type="match status" value="1"/>
</dbReference>
<feature type="domain" description="HNH" evidence="1">
    <location>
        <begin position="48"/>
        <end position="82"/>
    </location>
</feature>
<gene>
    <name evidence="2" type="ORF">NCTC10036_01024</name>
</gene>
<name>A0A448S3A0_SERRU</name>
<dbReference type="Proteomes" id="UP000281904">
    <property type="component" value="Chromosome"/>
</dbReference>
<dbReference type="CDD" id="cd00085">
    <property type="entry name" value="HNHc"/>
    <property type="match status" value="1"/>
</dbReference>
<protein>
    <recommendedName>
        <fullName evidence="1">HNH domain-containing protein</fullName>
    </recommendedName>
</protein>
<dbReference type="EMBL" id="LR134493">
    <property type="protein sequence ID" value="VEI62277.1"/>
    <property type="molecule type" value="Genomic_DNA"/>
</dbReference>
<evidence type="ECO:0000313" key="3">
    <source>
        <dbReference type="Proteomes" id="UP000281904"/>
    </source>
</evidence>
<dbReference type="InterPro" id="IPR003615">
    <property type="entry name" value="HNH_nuc"/>
</dbReference>
<dbReference type="AlphaFoldDB" id="A0A448S3A0"/>
<accession>A0A448S3A0</accession>
<dbReference type="Pfam" id="PF01844">
    <property type="entry name" value="HNH"/>
    <property type="match status" value="1"/>
</dbReference>
<dbReference type="InterPro" id="IPR002711">
    <property type="entry name" value="HNH"/>
</dbReference>
<sequence>MTNKFRLKSPVRTCSKSYKVYSSYKSFLAQDFYNRCGYTDCPDFWFGGSNNFHIDHFIPWKKHPSEPNLKTDYNNLVYCCSYVNILKSDDETAYLDPCSVDYNDHFSRDSIGNITPNDKSAHAKYMYDKLKLYLKRYQVIWMLENIFIKMELIRKALNISPEGKQKDELKFVMSDLACLMLDYKKYLSENQ</sequence>
<dbReference type="GO" id="GO:0008270">
    <property type="term" value="F:zinc ion binding"/>
    <property type="evidence" value="ECO:0007669"/>
    <property type="project" value="InterPro"/>
</dbReference>
<dbReference type="RefSeq" id="WP_126530729.1">
    <property type="nucleotide sequence ID" value="NZ_LR134493.1"/>
</dbReference>
<dbReference type="GO" id="GO:0004519">
    <property type="term" value="F:endonuclease activity"/>
    <property type="evidence" value="ECO:0007669"/>
    <property type="project" value="InterPro"/>
</dbReference>